<keyword evidence="2 6" id="KW-0812">Transmembrane</keyword>
<dbReference type="InterPro" id="IPR036259">
    <property type="entry name" value="MFS_trans_sf"/>
</dbReference>
<feature type="transmembrane region" description="Helical" evidence="6">
    <location>
        <begin position="480"/>
        <end position="502"/>
    </location>
</feature>
<organism evidence="8 9">
    <name type="scientific">Rhynchosporium agropyri</name>
    <dbReference type="NCBI Taxonomy" id="914238"/>
    <lineage>
        <taxon>Eukaryota</taxon>
        <taxon>Fungi</taxon>
        <taxon>Dikarya</taxon>
        <taxon>Ascomycota</taxon>
        <taxon>Pezizomycotina</taxon>
        <taxon>Leotiomycetes</taxon>
        <taxon>Helotiales</taxon>
        <taxon>Ploettnerulaceae</taxon>
        <taxon>Rhynchosporium</taxon>
    </lineage>
</organism>
<dbReference type="InterPro" id="IPR011701">
    <property type="entry name" value="MFS"/>
</dbReference>
<dbReference type="SUPFAM" id="SSF103473">
    <property type="entry name" value="MFS general substrate transporter"/>
    <property type="match status" value="1"/>
</dbReference>
<evidence type="ECO:0000256" key="1">
    <source>
        <dbReference type="ARBA" id="ARBA00004141"/>
    </source>
</evidence>
<dbReference type="OrthoDB" id="3437016at2759"/>
<name>A0A1E1KUE8_9HELO</name>
<keyword evidence="3 6" id="KW-1133">Transmembrane helix</keyword>
<feature type="transmembrane region" description="Helical" evidence="6">
    <location>
        <begin position="114"/>
        <end position="133"/>
    </location>
</feature>
<dbReference type="InterPro" id="IPR020846">
    <property type="entry name" value="MFS_dom"/>
</dbReference>
<evidence type="ECO:0000313" key="9">
    <source>
        <dbReference type="Proteomes" id="UP000178912"/>
    </source>
</evidence>
<dbReference type="PROSITE" id="PS50850">
    <property type="entry name" value="MFS"/>
    <property type="match status" value="1"/>
</dbReference>
<gene>
    <name evidence="8" type="ORF">RAG0_09218</name>
</gene>
<comment type="subcellular location">
    <subcellularLocation>
        <location evidence="1">Membrane</location>
        <topology evidence="1">Multi-pass membrane protein</topology>
    </subcellularLocation>
</comment>
<dbReference type="Proteomes" id="UP000178912">
    <property type="component" value="Unassembled WGS sequence"/>
</dbReference>
<dbReference type="GO" id="GO:0000329">
    <property type="term" value="C:fungal-type vacuole membrane"/>
    <property type="evidence" value="ECO:0007669"/>
    <property type="project" value="TreeGrafter"/>
</dbReference>
<dbReference type="Pfam" id="PF07690">
    <property type="entry name" value="MFS_1"/>
    <property type="match status" value="1"/>
</dbReference>
<evidence type="ECO:0000256" key="5">
    <source>
        <dbReference type="SAM" id="MobiDB-lite"/>
    </source>
</evidence>
<feature type="transmembrane region" description="Helical" evidence="6">
    <location>
        <begin position="311"/>
        <end position="330"/>
    </location>
</feature>
<feature type="transmembrane region" description="Helical" evidence="6">
    <location>
        <begin position="350"/>
        <end position="371"/>
    </location>
</feature>
<feature type="domain" description="Major facilitator superfamily (MFS) profile" evidence="7">
    <location>
        <begin position="80"/>
        <end position="581"/>
    </location>
</feature>
<sequence length="586" mass="63648">MARRVSWLEGAQEDPAIFTAALGNSTGRDSSELGTGDGSYDNLEPEDESSSLLSGSIAPAVTSPWDLNFLGIPPKRLWLMMAVFALGTSVMTADAAIEYASYIQIGSAFGQLRHVSWLTLTFVMVVTVVQPMYSRLSDIYGRKPILLLSYALFGIGVVFCTLSYNFWVLVISRGVVGSGSGGMGYMVTIIMNDIIPLRYLTLWQAGMQAAVLVGQAAGGIIGSLVVDKLGWRLAFLFEIPLAPILVACGTLIIRLPKLSHQNFWNTAEHGSYENMKRGLFDLTGTGILAGFLITLVLALNLGGNDLAWSHPLISVLFAASCVCLAVFIWYELRVAIVPLIPIKLLATSKIFPIMATVFCANGFFGALLYSVPYYINVSARGTANLSGTMNVLNVLGFTLGQFLCGGLISYTGKPWNVLIFSATSSMISAAWIKIRWTNSEDLWENVLPIIIGGGSVGASMGSLMVLMLKSTKQEDRAIMYGAYHIFTSTANMSAISSISAIIQTQFRNYLHRSLDGNYSGNIDQLASKCMQSLKCLDGLPENIEKVVRNSFIHSLRDGFNLICGIAAAMTLLAFFVKRLRIEVHDK</sequence>
<dbReference type="GO" id="GO:0015174">
    <property type="term" value="F:basic amino acid transmembrane transporter activity"/>
    <property type="evidence" value="ECO:0007669"/>
    <property type="project" value="TreeGrafter"/>
</dbReference>
<evidence type="ECO:0000259" key="7">
    <source>
        <dbReference type="PROSITE" id="PS50850"/>
    </source>
</evidence>
<evidence type="ECO:0000256" key="3">
    <source>
        <dbReference type="ARBA" id="ARBA00022989"/>
    </source>
</evidence>
<dbReference type="PANTHER" id="PTHR23501:SF33">
    <property type="entry name" value="MAJOR FACILITATOR SUPERFAMILY (MFS) PROFILE DOMAIN-CONTAINING PROTEIN"/>
    <property type="match status" value="1"/>
</dbReference>
<feature type="transmembrane region" description="Helical" evidence="6">
    <location>
        <begin position="231"/>
        <end position="253"/>
    </location>
</feature>
<feature type="transmembrane region" description="Helical" evidence="6">
    <location>
        <begin position="145"/>
        <end position="164"/>
    </location>
</feature>
<keyword evidence="4 6" id="KW-0472">Membrane</keyword>
<feature type="transmembrane region" description="Helical" evidence="6">
    <location>
        <begin position="170"/>
        <end position="190"/>
    </location>
</feature>
<proteinExistence type="predicted"/>
<evidence type="ECO:0000256" key="2">
    <source>
        <dbReference type="ARBA" id="ARBA00022692"/>
    </source>
</evidence>
<feature type="region of interest" description="Disordered" evidence="5">
    <location>
        <begin position="22"/>
        <end position="51"/>
    </location>
</feature>
<dbReference type="AlphaFoldDB" id="A0A1E1KUE8"/>
<reference evidence="9" key="1">
    <citation type="submission" date="2016-03" db="EMBL/GenBank/DDBJ databases">
        <authorList>
            <person name="Guldener U."/>
        </authorList>
    </citation>
    <scope>NUCLEOTIDE SEQUENCE [LARGE SCALE GENOMIC DNA]</scope>
    <source>
        <strain evidence="9">04CH-RAC-A.6.1</strain>
    </source>
</reference>
<feature type="transmembrane region" description="Helical" evidence="6">
    <location>
        <begin position="446"/>
        <end position="468"/>
    </location>
</feature>
<feature type="transmembrane region" description="Helical" evidence="6">
    <location>
        <begin position="391"/>
        <end position="410"/>
    </location>
</feature>
<evidence type="ECO:0000256" key="4">
    <source>
        <dbReference type="ARBA" id="ARBA00023136"/>
    </source>
</evidence>
<evidence type="ECO:0000256" key="6">
    <source>
        <dbReference type="SAM" id="Phobius"/>
    </source>
</evidence>
<dbReference type="EMBL" id="FJUX01000053">
    <property type="protein sequence ID" value="CZT01745.1"/>
    <property type="molecule type" value="Genomic_DNA"/>
</dbReference>
<evidence type="ECO:0000313" key="8">
    <source>
        <dbReference type="EMBL" id="CZT01745.1"/>
    </source>
</evidence>
<accession>A0A1E1KUE8</accession>
<feature type="transmembrane region" description="Helical" evidence="6">
    <location>
        <begin position="77"/>
        <end position="102"/>
    </location>
</feature>
<dbReference type="PANTHER" id="PTHR23501">
    <property type="entry name" value="MAJOR FACILITATOR SUPERFAMILY"/>
    <property type="match status" value="1"/>
</dbReference>
<feature type="transmembrane region" description="Helical" evidence="6">
    <location>
        <begin position="279"/>
        <end position="299"/>
    </location>
</feature>
<feature type="transmembrane region" description="Helical" evidence="6">
    <location>
        <begin position="558"/>
        <end position="576"/>
    </location>
</feature>
<keyword evidence="9" id="KW-1185">Reference proteome</keyword>
<feature type="transmembrane region" description="Helical" evidence="6">
    <location>
        <begin position="202"/>
        <end position="225"/>
    </location>
</feature>
<protein>
    <recommendedName>
        <fullName evidence="7">Major facilitator superfamily (MFS) profile domain-containing protein</fullName>
    </recommendedName>
</protein>
<dbReference type="Gene3D" id="1.20.1250.20">
    <property type="entry name" value="MFS general substrate transporter like domains"/>
    <property type="match status" value="2"/>
</dbReference>